<dbReference type="InterPro" id="IPR008984">
    <property type="entry name" value="SMAD_FHA_dom_sf"/>
</dbReference>
<comment type="caution">
    <text evidence="2">The sequence shown here is derived from an EMBL/GenBank/DDBJ whole genome shotgun (WGS) entry which is preliminary data.</text>
</comment>
<protein>
    <submittedName>
        <fullName evidence="2">Uncharacterized protein</fullName>
    </submittedName>
</protein>
<reference evidence="2 3" key="1">
    <citation type="submission" date="2017-03" db="EMBL/GenBank/DDBJ databases">
        <title>Genome Survey of Euroglyphus maynei.</title>
        <authorList>
            <person name="Arlian L.G."/>
            <person name="Morgan M.S."/>
            <person name="Rider S.D."/>
        </authorList>
    </citation>
    <scope>NUCLEOTIDE SEQUENCE [LARGE SCALE GENOMIC DNA]</scope>
    <source>
        <strain evidence="2">Arlian Lab</strain>
        <tissue evidence="2">Whole body</tissue>
    </source>
</reference>
<dbReference type="Gene3D" id="2.60.200.20">
    <property type="match status" value="1"/>
</dbReference>
<sequence>MLSTSSSSSAANQSASAASQQVNQQVVDRFSYLLRKCSSSSSSNSSTSTTFHPIINRVTRIGSAITANLRIRDPENIDKIQAEIHQITNDNPFDHNHNNGQKFNILKVISHTKPTFLNGRQQYPGIDTILQHQDRITFVME</sequence>
<organism evidence="2 3">
    <name type="scientific">Euroglyphus maynei</name>
    <name type="common">Mayne's house dust mite</name>
    <dbReference type="NCBI Taxonomy" id="6958"/>
    <lineage>
        <taxon>Eukaryota</taxon>
        <taxon>Metazoa</taxon>
        <taxon>Ecdysozoa</taxon>
        <taxon>Arthropoda</taxon>
        <taxon>Chelicerata</taxon>
        <taxon>Arachnida</taxon>
        <taxon>Acari</taxon>
        <taxon>Acariformes</taxon>
        <taxon>Sarcoptiformes</taxon>
        <taxon>Astigmata</taxon>
        <taxon>Psoroptidia</taxon>
        <taxon>Analgoidea</taxon>
        <taxon>Pyroglyphidae</taxon>
        <taxon>Pyroglyphinae</taxon>
        <taxon>Euroglyphus</taxon>
    </lineage>
</organism>
<dbReference type="EMBL" id="MUJZ01045668">
    <property type="protein sequence ID" value="OTF74721.1"/>
    <property type="molecule type" value="Genomic_DNA"/>
</dbReference>
<dbReference type="SUPFAM" id="SSF49879">
    <property type="entry name" value="SMAD/FHA domain"/>
    <property type="match status" value="1"/>
</dbReference>
<proteinExistence type="predicted"/>
<evidence type="ECO:0000256" key="1">
    <source>
        <dbReference type="SAM" id="MobiDB-lite"/>
    </source>
</evidence>
<keyword evidence="3" id="KW-1185">Reference proteome</keyword>
<dbReference type="Proteomes" id="UP000194236">
    <property type="component" value="Unassembled WGS sequence"/>
</dbReference>
<dbReference type="AlphaFoldDB" id="A0A1Y3B1P4"/>
<gene>
    <name evidence="2" type="ORF">BLA29_010557</name>
</gene>
<name>A0A1Y3B1P4_EURMA</name>
<accession>A0A1Y3B1P4</accession>
<evidence type="ECO:0000313" key="2">
    <source>
        <dbReference type="EMBL" id="OTF74721.1"/>
    </source>
</evidence>
<dbReference type="OrthoDB" id="10648294at2759"/>
<feature type="region of interest" description="Disordered" evidence="1">
    <location>
        <begin position="1"/>
        <end position="20"/>
    </location>
</feature>
<evidence type="ECO:0000313" key="3">
    <source>
        <dbReference type="Proteomes" id="UP000194236"/>
    </source>
</evidence>